<evidence type="ECO:0000256" key="16">
    <source>
        <dbReference type="SAM" id="MobiDB-lite"/>
    </source>
</evidence>
<proteinExistence type="inferred from homology"/>
<dbReference type="EC" id="5.3.3.1" evidence="11"/>
<keyword evidence="9" id="KW-0753">Steroid metabolism</keyword>
<dbReference type="InterPro" id="IPR000172">
    <property type="entry name" value="GMC_OxRdtase_N"/>
</dbReference>
<evidence type="ECO:0000256" key="10">
    <source>
        <dbReference type="ARBA" id="ARBA00023235"/>
    </source>
</evidence>
<keyword evidence="10" id="KW-0413">Isomerase</keyword>
<dbReference type="PANTHER" id="PTHR47470">
    <property type="entry name" value="CHOLESTEROL OXIDASE"/>
    <property type="match status" value="1"/>
</dbReference>
<dbReference type="InterPro" id="IPR052542">
    <property type="entry name" value="Cholesterol_Oxidase"/>
</dbReference>
<accession>A0AAU7W725</accession>
<feature type="compositionally biased region" description="Basic residues" evidence="16">
    <location>
        <begin position="361"/>
        <end position="371"/>
    </location>
</feature>
<dbReference type="GO" id="GO:0008203">
    <property type="term" value="P:cholesterol metabolic process"/>
    <property type="evidence" value="ECO:0007669"/>
    <property type="project" value="UniProtKB-KW"/>
</dbReference>
<evidence type="ECO:0000256" key="9">
    <source>
        <dbReference type="ARBA" id="ARBA00023221"/>
    </source>
</evidence>
<dbReference type="InterPro" id="IPR036188">
    <property type="entry name" value="FAD/NAD-bd_sf"/>
</dbReference>
<organism evidence="19">
    <name type="scientific">Agromyces sp. G08B096</name>
    <dbReference type="NCBI Taxonomy" id="3156399"/>
    <lineage>
        <taxon>Bacteria</taxon>
        <taxon>Bacillati</taxon>
        <taxon>Actinomycetota</taxon>
        <taxon>Actinomycetes</taxon>
        <taxon>Micrococcales</taxon>
        <taxon>Microbacteriaceae</taxon>
        <taxon>Agromyces</taxon>
    </lineage>
</organism>
<feature type="region of interest" description="Disordered" evidence="16">
    <location>
        <begin position="729"/>
        <end position="751"/>
    </location>
</feature>
<evidence type="ECO:0000256" key="6">
    <source>
        <dbReference type="ARBA" id="ARBA00023002"/>
    </source>
</evidence>
<dbReference type="GO" id="GO:0016995">
    <property type="term" value="F:cholesterol oxidase activity"/>
    <property type="evidence" value="ECO:0007669"/>
    <property type="project" value="UniProtKB-EC"/>
</dbReference>
<evidence type="ECO:0000256" key="2">
    <source>
        <dbReference type="ARBA" id="ARBA00010790"/>
    </source>
</evidence>
<dbReference type="Pfam" id="PF00732">
    <property type="entry name" value="GMC_oxred_N"/>
    <property type="match status" value="1"/>
</dbReference>
<evidence type="ECO:0000256" key="1">
    <source>
        <dbReference type="ARBA" id="ARBA00001974"/>
    </source>
</evidence>
<evidence type="ECO:0000259" key="18">
    <source>
        <dbReference type="Pfam" id="PF05199"/>
    </source>
</evidence>
<dbReference type="GO" id="GO:0004769">
    <property type="term" value="F:steroid Delta-isomerase activity"/>
    <property type="evidence" value="ECO:0007669"/>
    <property type="project" value="UniProtKB-EC"/>
</dbReference>
<dbReference type="InterPro" id="IPR007867">
    <property type="entry name" value="GMC_OxRtase_C"/>
</dbReference>
<evidence type="ECO:0000256" key="7">
    <source>
        <dbReference type="ARBA" id="ARBA00023098"/>
    </source>
</evidence>
<keyword evidence="6" id="KW-0560">Oxidoreductase</keyword>
<gene>
    <name evidence="19" type="ORF">ABIQ69_01840</name>
</gene>
<evidence type="ECO:0000256" key="5">
    <source>
        <dbReference type="ARBA" id="ARBA00022827"/>
    </source>
</evidence>
<dbReference type="Pfam" id="PF05199">
    <property type="entry name" value="GMC_oxred_C"/>
    <property type="match status" value="1"/>
</dbReference>
<comment type="similarity">
    <text evidence="2">Belongs to the GMC oxidoreductase family.</text>
</comment>
<evidence type="ECO:0000256" key="12">
    <source>
        <dbReference type="ARBA" id="ARBA00049645"/>
    </source>
</evidence>
<keyword evidence="7" id="KW-0443">Lipid metabolism</keyword>
<comment type="pathway">
    <text evidence="12">Steroid metabolism; cholesterol degradation.</text>
</comment>
<keyword evidence="4" id="KW-0285">Flavoprotein</keyword>
<comment type="cofactor">
    <cofactor evidence="1">
        <name>FAD</name>
        <dbReference type="ChEBI" id="CHEBI:57692"/>
    </cofactor>
</comment>
<keyword evidence="3" id="KW-0153">Cholesterol metabolism</keyword>
<dbReference type="AlphaFoldDB" id="A0AAU7W725"/>
<dbReference type="PANTHER" id="PTHR47470:SF1">
    <property type="entry name" value="FAD-DEPENDENT OXIDOREDUCTASE 2 FAD BINDING DOMAIN-CONTAINING PROTEIN"/>
    <property type="match status" value="1"/>
</dbReference>
<feature type="domain" description="Glucose-methanol-choline oxidoreductase N-terminal" evidence="17">
    <location>
        <begin position="11"/>
        <end position="273"/>
    </location>
</feature>
<protein>
    <recommendedName>
        <fullName evidence="14">Cholesterol oxidase</fullName>
        <ecNumber evidence="13">1.1.3.6</ecNumber>
        <ecNumber evidence="11">5.3.3.1</ecNumber>
    </recommendedName>
    <alternativeName>
        <fullName evidence="15">Cholesterol isomerase</fullName>
    </alternativeName>
</protein>
<evidence type="ECO:0000256" key="15">
    <source>
        <dbReference type="ARBA" id="ARBA00049778"/>
    </source>
</evidence>
<evidence type="ECO:0000256" key="11">
    <source>
        <dbReference type="ARBA" id="ARBA00038856"/>
    </source>
</evidence>
<evidence type="ECO:0000256" key="8">
    <source>
        <dbReference type="ARBA" id="ARBA00023166"/>
    </source>
</evidence>
<dbReference type="RefSeq" id="WP_350348697.1">
    <property type="nucleotide sequence ID" value="NZ_CP158374.1"/>
</dbReference>
<keyword evidence="5" id="KW-0274">FAD</keyword>
<sequence length="751" mass="80831">MSGRDGEPVDAIVVGSGFGGAVAAARLAQAGLEVLVLERGRRFRPDDFPREPRLDAGWLWNLEHGLYDVRWLDRMVSVQAAGWGGGSLVYANVFARAAQAVFDDERWPRTLRRDALDPYYDLAAHMLEVAPVAADPDRGDLPARAHGIERLAERIGRPEGTIRPNLAVRFSAEPDVPVPNRHGVAQLGCAFCGECVIGCRRGAKRSLDLTYLAVAEQHGAAAVTGAEVERIEPDAGGYRVTWRELGSGTTRSRRARTVVLAAGAVGTTELLLRQRDVLGTLPALSDRLGEHFSGNGDALTFLRRTSPGLEAGRGPTITTSTVLDVEERGEPVWFQVQDGAIPAPLSALLAEIARDAVPWRRRTGPARRPSARRGDRAPRAAATARPRRDTLALLLMGRDAATGRIGLDRRHRATVSWDARAHRRLTRAQARVGGFVARHLGGRPMAVPTWSLLRTPITVHPLGGAPIGADADDGVIDEFGRVHGYPGLLVVDGAAVPTATGANPSATILALAERSIEHAVRTLTGDADWRAPEWDDVEPMPAPEDAAVAAMARERRTREGDGVRFAERLNGSLSVDGEERRAGLRLTAELPGWHRFRAARRHPLTVTGLLDVDGLATRQPVRGRLELFPDGERELMRYVLDARADDGRPLRLVGAKLPRGPLSPVAALTRLQLVIGDADGALGAGELRIGTVDLVRLASSLRGVGFTTARRLRVLARFAGFFGAGAVRAIRPPRPPRPPRPHDPTASAAAA</sequence>
<evidence type="ECO:0000259" key="17">
    <source>
        <dbReference type="Pfam" id="PF00732"/>
    </source>
</evidence>
<evidence type="ECO:0000256" key="13">
    <source>
        <dbReference type="ARBA" id="ARBA00049723"/>
    </source>
</evidence>
<evidence type="ECO:0000256" key="3">
    <source>
        <dbReference type="ARBA" id="ARBA00022548"/>
    </source>
</evidence>
<name>A0AAU7W725_9MICO</name>
<keyword evidence="8" id="KW-1207">Sterol metabolism</keyword>
<feature type="region of interest" description="Disordered" evidence="16">
    <location>
        <begin position="361"/>
        <end position="385"/>
    </location>
</feature>
<evidence type="ECO:0000256" key="14">
    <source>
        <dbReference type="ARBA" id="ARBA00049744"/>
    </source>
</evidence>
<dbReference type="EMBL" id="CP158374">
    <property type="protein sequence ID" value="XBX82681.1"/>
    <property type="molecule type" value="Genomic_DNA"/>
</dbReference>
<dbReference type="SUPFAM" id="SSF51905">
    <property type="entry name" value="FAD/NAD(P)-binding domain"/>
    <property type="match status" value="1"/>
</dbReference>
<evidence type="ECO:0000256" key="4">
    <source>
        <dbReference type="ARBA" id="ARBA00022630"/>
    </source>
</evidence>
<dbReference type="EC" id="1.1.3.6" evidence="13"/>
<dbReference type="GO" id="GO:0050660">
    <property type="term" value="F:flavin adenine dinucleotide binding"/>
    <property type="evidence" value="ECO:0007669"/>
    <property type="project" value="InterPro"/>
</dbReference>
<evidence type="ECO:0000313" key="19">
    <source>
        <dbReference type="EMBL" id="XBX82681.1"/>
    </source>
</evidence>
<reference evidence="19" key="1">
    <citation type="submission" date="2024-05" db="EMBL/GenBank/DDBJ databases">
        <authorList>
            <person name="Yu L."/>
        </authorList>
    </citation>
    <scope>NUCLEOTIDE SEQUENCE</scope>
    <source>
        <strain evidence="19">G08B096</strain>
    </source>
</reference>
<dbReference type="Gene3D" id="3.50.50.60">
    <property type="entry name" value="FAD/NAD(P)-binding domain"/>
    <property type="match status" value="3"/>
</dbReference>
<feature type="domain" description="Glucose-methanol-choline oxidoreductase C-terminal" evidence="18">
    <location>
        <begin position="458"/>
        <end position="512"/>
    </location>
</feature>